<accession>U6M128</accession>
<reference evidence="5" key="1">
    <citation type="submission" date="2013-10" db="EMBL/GenBank/DDBJ databases">
        <title>Genomic analysis of the causative agents of coccidiosis in chickens.</title>
        <authorList>
            <person name="Reid A.J."/>
            <person name="Blake D."/>
            <person name="Billington K."/>
            <person name="Browne H."/>
            <person name="Dunn M."/>
            <person name="Hung S."/>
            <person name="Kawahara F."/>
            <person name="Miranda-Saavedra D."/>
            <person name="Mourier T."/>
            <person name="Nagra H."/>
            <person name="Otto T.D."/>
            <person name="Rawlings N."/>
            <person name="Sanchez A."/>
            <person name="Sanders M."/>
            <person name="Subramaniam C."/>
            <person name="Tay Y."/>
            <person name="Dear P."/>
            <person name="Doerig C."/>
            <person name="Gruber A."/>
            <person name="Parkinson J."/>
            <person name="Shirley M."/>
            <person name="Wan K.L."/>
            <person name="Berriman M."/>
            <person name="Tomley F."/>
            <person name="Pain A."/>
        </authorList>
    </citation>
    <scope>NUCLEOTIDE SEQUENCE [LARGE SCALE GENOMIC DNA]</scope>
    <source>
        <strain evidence="5">Weybridge</strain>
    </source>
</reference>
<dbReference type="SMART" id="SM00336">
    <property type="entry name" value="BBOX"/>
    <property type="match status" value="1"/>
</dbReference>
<evidence type="ECO:0000313" key="6">
    <source>
        <dbReference type="Proteomes" id="UP000030763"/>
    </source>
</evidence>
<dbReference type="InterPro" id="IPR049808">
    <property type="entry name" value="CONSTANS-like_Bbox1"/>
</dbReference>
<dbReference type="Proteomes" id="UP000030763">
    <property type="component" value="Unassembled WGS sequence"/>
</dbReference>
<dbReference type="PANTHER" id="PTHR31717">
    <property type="entry name" value="ZINC FINGER PROTEIN CONSTANS-LIKE 10"/>
    <property type="match status" value="1"/>
</dbReference>
<keyword evidence="2" id="KW-0862">Zinc</keyword>
<evidence type="ECO:0000313" key="5">
    <source>
        <dbReference type="EMBL" id="CDJ56129.1"/>
    </source>
</evidence>
<sequence length="352" mass="39198">MDLRALDDPPPLEIAQISDINVLSCWEQWLKLSFSTSDLHIVRAWTLQSRATEIAFEEQARALRGPIVYSFLDRDRIPGPVSLEEVIEGTNLSCNWAQLLYPVGALEAPPAFAACPASTFKILACKIATGSTLAHQDAEGDFEKRKIPANYSSLALVQSSPSTNEAKILRMLYRVKESMQVLPLIIIEYSLQLLLIEVSSPLCDLCHLLPSSLFCPADKAHLCDACDLTHHSASRLLARHRRLPAAHSPFQFGQCPNHPSEMLDCVCMVCFVALCPHCILIGHHSAADFSEHPLISTLDAYKMSMQGTSPSEEAVNMRREKIIKDLQENHRLLARLHANFASVHRKIDDSNK</sequence>
<keyword evidence="6" id="KW-1185">Reference proteome</keyword>
<feature type="domain" description="B box-type" evidence="4">
    <location>
        <begin position="198"/>
        <end position="245"/>
    </location>
</feature>
<dbReference type="CDD" id="cd19756">
    <property type="entry name" value="Bbox2"/>
    <property type="match status" value="1"/>
</dbReference>
<dbReference type="VEuPathDB" id="ToxoDB:EMWEY_00049460"/>
<organism evidence="5 6">
    <name type="scientific">Eimeria maxima</name>
    <name type="common">Coccidian parasite</name>
    <dbReference type="NCBI Taxonomy" id="5804"/>
    <lineage>
        <taxon>Eukaryota</taxon>
        <taxon>Sar</taxon>
        <taxon>Alveolata</taxon>
        <taxon>Apicomplexa</taxon>
        <taxon>Conoidasida</taxon>
        <taxon>Coccidia</taxon>
        <taxon>Eucoccidiorida</taxon>
        <taxon>Eimeriorina</taxon>
        <taxon>Eimeriidae</taxon>
        <taxon>Eimeria</taxon>
    </lineage>
</organism>
<evidence type="ECO:0000256" key="2">
    <source>
        <dbReference type="ARBA" id="ARBA00022833"/>
    </source>
</evidence>
<feature type="domain" description="B box-type" evidence="4">
    <location>
        <begin position="255"/>
        <end position="297"/>
    </location>
</feature>
<keyword evidence="3" id="KW-0863">Zinc-finger</keyword>
<dbReference type="CDD" id="cd19821">
    <property type="entry name" value="Bbox1_BBX-like"/>
    <property type="match status" value="1"/>
</dbReference>
<dbReference type="OMA" id="SDEWAFI"/>
<proteinExistence type="predicted"/>
<dbReference type="GeneID" id="25338932"/>
<evidence type="ECO:0000256" key="3">
    <source>
        <dbReference type="PROSITE-ProRule" id="PRU00024"/>
    </source>
</evidence>
<name>U6M128_EIMMA</name>
<keyword evidence="1" id="KW-0479">Metal-binding</keyword>
<evidence type="ECO:0000259" key="4">
    <source>
        <dbReference type="PROSITE" id="PS50119"/>
    </source>
</evidence>
<dbReference type="EMBL" id="HG718810">
    <property type="protein sequence ID" value="CDJ56129.1"/>
    <property type="molecule type" value="Genomic_DNA"/>
</dbReference>
<gene>
    <name evidence="5" type="ORF">EMWEY_00049460</name>
</gene>
<dbReference type="Gene3D" id="3.30.160.60">
    <property type="entry name" value="Classic Zinc Finger"/>
    <property type="match status" value="1"/>
</dbReference>
<dbReference type="RefSeq" id="XP_013332779.1">
    <property type="nucleotide sequence ID" value="XM_013477325.1"/>
</dbReference>
<dbReference type="PROSITE" id="PS50119">
    <property type="entry name" value="ZF_BBOX"/>
    <property type="match status" value="2"/>
</dbReference>
<dbReference type="InterPro" id="IPR000315">
    <property type="entry name" value="Znf_B-box"/>
</dbReference>
<dbReference type="AlphaFoldDB" id="U6M128"/>
<protein>
    <submittedName>
        <fullName evidence="5">B-box zinc finger protein, putative</fullName>
    </submittedName>
</protein>
<evidence type="ECO:0000256" key="1">
    <source>
        <dbReference type="ARBA" id="ARBA00022723"/>
    </source>
</evidence>
<dbReference type="OrthoDB" id="153872at2759"/>
<dbReference type="PANTHER" id="PTHR31717:SF45">
    <property type="entry name" value="ZINC FINGER PROTEIN CONSTANS-LIKE 14-RELATED"/>
    <property type="match status" value="1"/>
</dbReference>
<dbReference type="SUPFAM" id="SSF57845">
    <property type="entry name" value="B-box zinc-binding domain"/>
    <property type="match status" value="1"/>
</dbReference>
<dbReference type="GO" id="GO:0008270">
    <property type="term" value="F:zinc ion binding"/>
    <property type="evidence" value="ECO:0007669"/>
    <property type="project" value="UniProtKB-KW"/>
</dbReference>
<reference evidence="5" key="2">
    <citation type="submission" date="2013-10" db="EMBL/GenBank/DDBJ databases">
        <authorList>
            <person name="Aslett M."/>
        </authorList>
    </citation>
    <scope>NUCLEOTIDE SEQUENCE [LARGE SCALE GENOMIC DNA]</scope>
    <source>
        <strain evidence="5">Weybridge</strain>
    </source>
</reference>